<name>A0ABN0HTY5_LEPBO</name>
<evidence type="ECO:0000313" key="2">
    <source>
        <dbReference type="Proteomes" id="UP000002837"/>
    </source>
</evidence>
<dbReference type="Proteomes" id="UP000002837">
    <property type="component" value="Unassembled WGS sequence"/>
</dbReference>
<organism evidence="1 2">
    <name type="scientific">Leptospira borgpetersenii str. 200801926</name>
    <dbReference type="NCBI Taxonomy" id="1193009"/>
    <lineage>
        <taxon>Bacteria</taxon>
        <taxon>Pseudomonadati</taxon>
        <taxon>Spirochaetota</taxon>
        <taxon>Spirochaetia</taxon>
        <taxon>Leptospirales</taxon>
        <taxon>Leptospiraceae</taxon>
        <taxon>Leptospira</taxon>
    </lineage>
</organism>
<reference evidence="1" key="1">
    <citation type="submission" date="2012-09" db="EMBL/GenBank/DDBJ databases">
        <authorList>
            <person name="Harkins D.M."/>
            <person name="Durkin A.S."/>
            <person name="Brinkac L.M."/>
            <person name="Selengut J.D."/>
            <person name="Sanka R."/>
            <person name="DePew J."/>
            <person name="Purushe J."/>
            <person name="Picardeau M."/>
            <person name="Werts C."/>
            <person name="Goarant C."/>
            <person name="Vinetz J.M."/>
            <person name="Sutton G.G."/>
            <person name="Nelson W.C."/>
            <person name="Fouts D.E."/>
        </authorList>
    </citation>
    <scope>NUCLEOTIDE SEQUENCE [LARGE SCALE GENOMIC DNA]</scope>
    <source>
        <strain evidence="1">200801926</strain>
    </source>
</reference>
<gene>
    <name evidence="1" type="ORF">LEP1GSC128_0081</name>
</gene>
<proteinExistence type="predicted"/>
<sequence length="45" mass="5512">MILPYAITILCTYLKRNIPIFEFNLKNKLLLFQFFNILWFIALFI</sequence>
<dbReference type="EMBL" id="AKWJ02000034">
    <property type="protein sequence ID" value="EKP12156.1"/>
    <property type="molecule type" value="Genomic_DNA"/>
</dbReference>
<keyword evidence="2" id="KW-1185">Reference proteome</keyword>
<evidence type="ECO:0000313" key="1">
    <source>
        <dbReference type="EMBL" id="EKP12156.1"/>
    </source>
</evidence>
<comment type="caution">
    <text evidence="1">The sequence shown here is derived from an EMBL/GenBank/DDBJ whole genome shotgun (WGS) entry which is preliminary data.</text>
</comment>
<protein>
    <submittedName>
        <fullName evidence="1">Uncharacterized protein</fullName>
    </submittedName>
</protein>
<accession>A0ABN0HTY5</accession>